<dbReference type="InterPro" id="IPR004840">
    <property type="entry name" value="Amino_acid_permease_CS"/>
</dbReference>
<evidence type="ECO:0000256" key="2">
    <source>
        <dbReference type="ARBA" id="ARBA00022448"/>
    </source>
</evidence>
<feature type="transmembrane region" description="Helical" evidence="7">
    <location>
        <begin position="259"/>
        <end position="285"/>
    </location>
</feature>
<feature type="transmembrane region" description="Helical" evidence="7">
    <location>
        <begin position="38"/>
        <end position="57"/>
    </location>
</feature>
<keyword evidence="10" id="KW-1185">Reference proteome</keyword>
<keyword evidence="4" id="KW-0029">Amino-acid transport</keyword>
<feature type="transmembrane region" description="Helical" evidence="7">
    <location>
        <begin position="346"/>
        <end position="369"/>
    </location>
</feature>
<keyword evidence="6 7" id="KW-0472">Membrane</keyword>
<evidence type="ECO:0000256" key="5">
    <source>
        <dbReference type="ARBA" id="ARBA00022989"/>
    </source>
</evidence>
<keyword evidence="2" id="KW-0813">Transport</keyword>
<dbReference type="Proteomes" id="UP000678513">
    <property type="component" value="Chromosome"/>
</dbReference>
<dbReference type="PANTHER" id="PTHR43495:SF5">
    <property type="entry name" value="GAMMA-AMINOBUTYRIC ACID PERMEASE"/>
    <property type="match status" value="1"/>
</dbReference>
<dbReference type="InterPro" id="IPR004841">
    <property type="entry name" value="AA-permease/SLC12A_dom"/>
</dbReference>
<evidence type="ECO:0000256" key="3">
    <source>
        <dbReference type="ARBA" id="ARBA00022692"/>
    </source>
</evidence>
<evidence type="ECO:0000256" key="4">
    <source>
        <dbReference type="ARBA" id="ARBA00022970"/>
    </source>
</evidence>
<feature type="domain" description="Amino acid permease/ SLC12A" evidence="8">
    <location>
        <begin position="5"/>
        <end position="431"/>
    </location>
</feature>
<evidence type="ECO:0000259" key="8">
    <source>
        <dbReference type="Pfam" id="PF00324"/>
    </source>
</evidence>
<keyword evidence="5 7" id="KW-1133">Transmembrane helix</keyword>
<feature type="transmembrane region" description="Helical" evidence="7">
    <location>
        <begin position="412"/>
        <end position="432"/>
    </location>
</feature>
<dbReference type="EMBL" id="CP072384">
    <property type="protein sequence ID" value="QUC09735.1"/>
    <property type="molecule type" value="Genomic_DNA"/>
</dbReference>
<feature type="transmembrane region" description="Helical" evidence="7">
    <location>
        <begin position="226"/>
        <end position="247"/>
    </location>
</feature>
<feature type="transmembrane region" description="Helical" evidence="7">
    <location>
        <begin position="319"/>
        <end position="340"/>
    </location>
</feature>
<evidence type="ECO:0000256" key="1">
    <source>
        <dbReference type="ARBA" id="ARBA00004141"/>
    </source>
</evidence>
<name>A0ABX7Y9Z9_9ACTN</name>
<sequence>MRPRHLVMMSLGSAIGAGLFVGSGVGIAAAGPAVLLAYLISGAVILAVMRMLAEMVAADPNPGAFSYYAGKAMGQPAAFALGWLWWIEFCLVVAAEATAAAQYLNGIFPSVAPWVFALIAMVAFTASNLVHVGNFGELEFWFALIKVGFVVGFLILGAAFLLGLTSGTSPGLHNIVDVPFMPKGVSGVAGALLVVIFAFGGIELMAVAAAETADPQRSVAKAVRTILWRILLFYMGAVTVMLLVLPWDSPEIEQAPFVAVLNAAGFPALAAAIAVVIIIALLSSLNANLYGASRMIFSLAERGMAPAALHRTNSRGVPVSSVLATSVFGFVAVALNYFWGDAVLKALLNIVGSTLIVTWLAIIVSHLVLRRRAEREGTDLPLKMWGFPYLSWLTLAALLGIVVLGFTVPEVAAQLSATFLLTAALFVVGWLLDRRRISSAT</sequence>
<dbReference type="PROSITE" id="PS00218">
    <property type="entry name" value="AMINO_ACID_PERMEASE_1"/>
    <property type="match status" value="1"/>
</dbReference>
<evidence type="ECO:0000256" key="7">
    <source>
        <dbReference type="SAM" id="Phobius"/>
    </source>
</evidence>
<gene>
    <name evidence="9" type="ORF">J5A65_13650</name>
</gene>
<feature type="transmembrane region" description="Helical" evidence="7">
    <location>
        <begin position="111"/>
        <end position="130"/>
    </location>
</feature>
<proteinExistence type="predicted"/>
<feature type="transmembrane region" description="Helical" evidence="7">
    <location>
        <begin position="389"/>
        <end position="406"/>
    </location>
</feature>
<protein>
    <submittedName>
        <fullName evidence="9">Amino acid permease</fullName>
    </submittedName>
</protein>
<evidence type="ECO:0000313" key="9">
    <source>
        <dbReference type="EMBL" id="QUC09735.1"/>
    </source>
</evidence>
<feature type="transmembrane region" description="Helical" evidence="7">
    <location>
        <begin position="142"/>
        <end position="164"/>
    </location>
</feature>
<dbReference type="PIRSF" id="PIRSF006060">
    <property type="entry name" value="AA_transporter"/>
    <property type="match status" value="1"/>
</dbReference>
<organism evidence="9 10">
    <name type="scientific">Arachnia rubra</name>
    <dbReference type="NCBI Taxonomy" id="1547448"/>
    <lineage>
        <taxon>Bacteria</taxon>
        <taxon>Bacillati</taxon>
        <taxon>Actinomycetota</taxon>
        <taxon>Actinomycetes</taxon>
        <taxon>Propionibacteriales</taxon>
        <taxon>Propionibacteriaceae</taxon>
        <taxon>Arachnia</taxon>
    </lineage>
</organism>
<evidence type="ECO:0000313" key="10">
    <source>
        <dbReference type="Proteomes" id="UP000678513"/>
    </source>
</evidence>
<feature type="transmembrane region" description="Helical" evidence="7">
    <location>
        <begin position="184"/>
        <end position="206"/>
    </location>
</feature>
<accession>A0ABX7Y9Z9</accession>
<evidence type="ECO:0000256" key="6">
    <source>
        <dbReference type="ARBA" id="ARBA00023136"/>
    </source>
</evidence>
<keyword evidence="3 7" id="KW-0812">Transmembrane</keyword>
<reference evidence="9 10" key="1">
    <citation type="submission" date="2021-03" db="EMBL/GenBank/DDBJ databases">
        <title>Human Oral Microbial Genomes.</title>
        <authorList>
            <person name="Johnston C.D."/>
            <person name="Chen T."/>
            <person name="Dewhirst F.E."/>
        </authorList>
    </citation>
    <scope>NUCLEOTIDE SEQUENCE [LARGE SCALE GENOMIC DNA]</scope>
    <source>
        <strain evidence="9 10">DSMZ 100122</strain>
    </source>
</reference>
<dbReference type="Pfam" id="PF00324">
    <property type="entry name" value="AA_permease"/>
    <property type="match status" value="1"/>
</dbReference>
<dbReference type="Gene3D" id="1.20.1740.10">
    <property type="entry name" value="Amino acid/polyamine transporter I"/>
    <property type="match status" value="1"/>
</dbReference>
<dbReference type="PANTHER" id="PTHR43495">
    <property type="entry name" value="GABA PERMEASE"/>
    <property type="match status" value="1"/>
</dbReference>
<comment type="subcellular location">
    <subcellularLocation>
        <location evidence="1">Membrane</location>
        <topology evidence="1">Multi-pass membrane protein</topology>
    </subcellularLocation>
</comment>